<accession>A0A109LIG0</accession>
<comment type="caution">
    <text evidence="2">The sequence shown here is derived from an EMBL/GenBank/DDBJ whole genome shotgun (WGS) entry which is preliminary data.</text>
</comment>
<evidence type="ECO:0000313" key="2">
    <source>
        <dbReference type="EMBL" id="KWV88054.1"/>
    </source>
</evidence>
<dbReference type="AlphaFoldDB" id="A0A109LIG0"/>
<evidence type="ECO:0000313" key="3">
    <source>
        <dbReference type="Proteomes" id="UP000061348"/>
    </source>
</evidence>
<feature type="region of interest" description="Disordered" evidence="1">
    <location>
        <begin position="1"/>
        <end position="32"/>
    </location>
</feature>
<feature type="compositionally biased region" description="Polar residues" evidence="1">
    <location>
        <begin position="1"/>
        <end position="23"/>
    </location>
</feature>
<reference evidence="2 3" key="1">
    <citation type="submission" date="2015-05" db="EMBL/GenBank/DDBJ databases">
        <title>A genomic and transcriptomic approach to investigate the blue pigment phenotype in Pseudomonas fluorescens.</title>
        <authorList>
            <person name="Andreani N.A."/>
            <person name="Cardazzo B."/>
        </authorList>
    </citation>
    <scope>NUCLEOTIDE SEQUENCE [LARGE SCALE GENOMIC DNA]</scope>
    <source>
        <strain evidence="2 3">Ps_22</strain>
    </source>
</reference>
<proteinExistence type="predicted"/>
<name>A0A109LIG0_PSEFL</name>
<organism evidence="2 3">
    <name type="scientific">Pseudomonas fluorescens</name>
    <dbReference type="NCBI Taxonomy" id="294"/>
    <lineage>
        <taxon>Bacteria</taxon>
        <taxon>Pseudomonadati</taxon>
        <taxon>Pseudomonadota</taxon>
        <taxon>Gammaproteobacteria</taxon>
        <taxon>Pseudomonadales</taxon>
        <taxon>Pseudomonadaceae</taxon>
        <taxon>Pseudomonas</taxon>
    </lineage>
</organism>
<protein>
    <submittedName>
        <fullName evidence="2">Uncharacterized protein</fullName>
    </submittedName>
</protein>
<dbReference type="Proteomes" id="UP000061348">
    <property type="component" value="Unassembled WGS sequence"/>
</dbReference>
<evidence type="ECO:0000256" key="1">
    <source>
        <dbReference type="SAM" id="MobiDB-lite"/>
    </source>
</evidence>
<gene>
    <name evidence="2" type="ORF">PFLmoz3_02439</name>
</gene>
<dbReference type="EMBL" id="LCYA01000058">
    <property type="protein sequence ID" value="KWV88054.1"/>
    <property type="molecule type" value="Genomic_DNA"/>
</dbReference>
<sequence length="32" mass="3459">MMIGTGTPSSWPLPNTKNPSFITPTALPLEKM</sequence>